<dbReference type="Proteomes" id="UP000383971">
    <property type="component" value="Unassembled WGS sequence"/>
</dbReference>
<dbReference type="EMBL" id="CABPSE010000012">
    <property type="protein sequence ID" value="VVE27377.1"/>
    <property type="molecule type" value="Genomic_DNA"/>
</dbReference>
<organism evidence="2 3">
    <name type="scientific">Pandoraea communis</name>
    <dbReference type="NCBI Taxonomy" id="2508297"/>
    <lineage>
        <taxon>Bacteria</taxon>
        <taxon>Pseudomonadati</taxon>
        <taxon>Pseudomonadota</taxon>
        <taxon>Betaproteobacteria</taxon>
        <taxon>Burkholderiales</taxon>
        <taxon>Burkholderiaceae</taxon>
        <taxon>Pandoraea</taxon>
    </lineage>
</organism>
<feature type="domain" description="Phosphoadenosine phosphosulphate reductase" evidence="1">
    <location>
        <begin position="375"/>
        <end position="447"/>
    </location>
</feature>
<evidence type="ECO:0000259" key="1">
    <source>
        <dbReference type="Pfam" id="PF01507"/>
    </source>
</evidence>
<dbReference type="PANTHER" id="PTHR43196">
    <property type="entry name" value="SULFATE ADENYLYLTRANSFERASE SUBUNIT 2"/>
    <property type="match status" value="1"/>
</dbReference>
<reference evidence="2 3" key="1">
    <citation type="submission" date="2019-08" db="EMBL/GenBank/DDBJ databases">
        <authorList>
            <person name="Peeters C."/>
        </authorList>
    </citation>
    <scope>NUCLEOTIDE SEQUENCE [LARGE SCALE GENOMIC DNA]</scope>
    <source>
        <strain evidence="2 3">LMG 31111</strain>
    </source>
</reference>
<sequence>MTEAMKRVLDPCCGSRMFWFDRRHPDVVYGDRRHETLTVTDRSHGRADGQRTLHIEPDVLLDFRDLPYPDGSFSLVVFDPPHLVRAGPKSWLAAKYGKLGPEWRDDLRAGFAECFRVLADNGTLIFKWNETQVKVGEILALTEVAPLFGHPTGRKGLTHWIVFMKPLSAGAEGSGGGLMIVHVISVSGGKDSAATLLIALERFGKHRVIPIFCDTGNEHEEVYAYLDYLESALDIKIVRLRASFDAEIDAKRMYVARDQRTRREYDTAPVFDAAGNPVPKRDGRGNIIMRKVRRNGQEVIEPVQKTRKVGGGRRVRWTNKAKRRAMAAMRPTGNPFLDLCIWKGRFPSRMAQFCTEELKRNMAVAFQLDLADSGKTVVSWQGVRRDESLNRRNAKLFERIGPGMYAYRPIVDWTASQVFEFCGSRNLRPNPLYLQGMGRVGCMPCINANKEEVRQIAARFPEHIERIAEWERIVGDCSKRGFSTLMADAHDAKDRRKIFADLNIWARVEWSRTSRGGRQLDMLADLIEPTACASAYGLCEQWQAPVEQQERGAAYA</sequence>
<evidence type="ECO:0000313" key="3">
    <source>
        <dbReference type="Proteomes" id="UP000383971"/>
    </source>
</evidence>
<dbReference type="Gene3D" id="3.40.50.620">
    <property type="entry name" value="HUPs"/>
    <property type="match status" value="2"/>
</dbReference>
<protein>
    <submittedName>
        <fullName evidence="2">Phosphoadenosine phosphosulfate reductase</fullName>
    </submittedName>
</protein>
<dbReference type="InterPro" id="IPR050128">
    <property type="entry name" value="Sulfate_adenylyltrnsfr_sub2"/>
</dbReference>
<dbReference type="SUPFAM" id="SSF52402">
    <property type="entry name" value="Adenine nucleotide alpha hydrolases-like"/>
    <property type="match status" value="1"/>
</dbReference>
<dbReference type="SUPFAM" id="SSF53335">
    <property type="entry name" value="S-adenosyl-L-methionine-dependent methyltransferases"/>
    <property type="match status" value="1"/>
</dbReference>
<dbReference type="InterPro" id="IPR002500">
    <property type="entry name" value="PAPS_reduct_dom"/>
</dbReference>
<dbReference type="CDD" id="cd02440">
    <property type="entry name" value="AdoMet_MTases"/>
    <property type="match status" value="1"/>
</dbReference>
<gene>
    <name evidence="2" type="ORF">PCO31111_03473</name>
</gene>
<feature type="domain" description="Phosphoadenosine phosphosulphate reductase" evidence="1">
    <location>
        <begin position="182"/>
        <end position="241"/>
    </location>
</feature>
<dbReference type="Pfam" id="PF01507">
    <property type="entry name" value="PAPS_reduct"/>
    <property type="match status" value="2"/>
</dbReference>
<keyword evidence="3" id="KW-1185">Reference proteome</keyword>
<accession>A0A5E4WR35</accession>
<dbReference type="GO" id="GO:0003824">
    <property type="term" value="F:catalytic activity"/>
    <property type="evidence" value="ECO:0007669"/>
    <property type="project" value="InterPro"/>
</dbReference>
<evidence type="ECO:0000313" key="2">
    <source>
        <dbReference type="EMBL" id="VVE27377.1"/>
    </source>
</evidence>
<name>A0A5E4WR35_9BURK</name>
<dbReference type="Gene3D" id="3.40.50.150">
    <property type="entry name" value="Vaccinia Virus protein VP39"/>
    <property type="match status" value="1"/>
</dbReference>
<dbReference type="PANTHER" id="PTHR43196:SF2">
    <property type="entry name" value="PHOSPHOADENOSINE PHOSPHOSULFATE REDUCTASE"/>
    <property type="match status" value="1"/>
</dbReference>
<dbReference type="AlphaFoldDB" id="A0A5E4WR35"/>
<dbReference type="InterPro" id="IPR014729">
    <property type="entry name" value="Rossmann-like_a/b/a_fold"/>
</dbReference>
<dbReference type="InterPro" id="IPR029063">
    <property type="entry name" value="SAM-dependent_MTases_sf"/>
</dbReference>
<proteinExistence type="predicted"/>